<dbReference type="AlphaFoldDB" id="H2KW79"/>
<sequence length="100" mass="12069">MAVVMVADGGGWRRWWLWQWRWRLSTMVPMAAMVEGHHPADDGIIIKMVIFKATHWLRFWAQLQRYEDDGEFLKVACRKLELIVMQLFANYGWRFTNRLQ</sequence>
<feature type="signal peptide" evidence="1">
    <location>
        <begin position="1"/>
        <end position="36"/>
    </location>
</feature>
<protein>
    <submittedName>
        <fullName evidence="2">Uncharacterized protein</fullName>
    </submittedName>
</protein>
<accession>H2KW79</accession>
<reference evidence="2" key="2">
    <citation type="submission" date="2005-04" db="EMBL/GenBank/DDBJ databases">
        <authorList>
            <person name="Buell C.R."/>
            <person name="Wing R.A."/>
            <person name="McCombie W.A."/>
            <person name="Ouyang S."/>
        </authorList>
    </citation>
    <scope>NUCLEOTIDE SEQUENCE</scope>
</reference>
<reference evidence="2" key="1">
    <citation type="journal article" date="2005" name="BMC Biol.">
        <title>The sequence of rice chromosomes 11 and 12, rich in disease resistance genes and recent gene duplications.</title>
        <authorList>
            <consortium name="The rice chromosomes 11 and 12 sequencing consortia"/>
        </authorList>
    </citation>
    <scope>NUCLEOTIDE SEQUENCE [LARGE SCALE GENOMIC DNA]</scope>
</reference>
<reference evidence="2" key="3">
    <citation type="submission" date="2006-01" db="EMBL/GenBank/DDBJ databases">
        <authorList>
            <person name="Buell R."/>
        </authorList>
    </citation>
    <scope>NUCLEOTIDE SEQUENCE</scope>
</reference>
<proteinExistence type="predicted"/>
<name>H2KW79_ORYSJ</name>
<dbReference type="EMBL" id="DP000010">
    <property type="protein sequence ID" value="ABG22489.1"/>
    <property type="molecule type" value="Genomic_DNA"/>
</dbReference>
<organism evidence="2">
    <name type="scientific">Oryza sativa subsp. japonica</name>
    <name type="common">Rice</name>
    <dbReference type="NCBI Taxonomy" id="39947"/>
    <lineage>
        <taxon>Eukaryota</taxon>
        <taxon>Viridiplantae</taxon>
        <taxon>Streptophyta</taxon>
        <taxon>Embryophyta</taxon>
        <taxon>Tracheophyta</taxon>
        <taxon>Spermatophyta</taxon>
        <taxon>Magnoliopsida</taxon>
        <taxon>Liliopsida</taxon>
        <taxon>Poales</taxon>
        <taxon>Poaceae</taxon>
        <taxon>BOP clade</taxon>
        <taxon>Oryzoideae</taxon>
        <taxon>Oryzeae</taxon>
        <taxon>Oryzinae</taxon>
        <taxon>Oryza</taxon>
        <taxon>Oryza sativa</taxon>
    </lineage>
</organism>
<evidence type="ECO:0000313" key="2">
    <source>
        <dbReference type="EMBL" id="ABG22489.1"/>
    </source>
</evidence>
<keyword evidence="1" id="KW-0732">Signal</keyword>
<feature type="chain" id="PRO_5003564258" evidence="1">
    <location>
        <begin position="37"/>
        <end position="100"/>
    </location>
</feature>
<gene>
    <name evidence="2" type="ordered locus">LOC_Os11g29274</name>
</gene>
<evidence type="ECO:0000256" key="1">
    <source>
        <dbReference type="SAM" id="SignalP"/>
    </source>
</evidence>